<organism evidence="3 4">
    <name type="scientific">Edaphochlamys debaryana</name>
    <dbReference type="NCBI Taxonomy" id="47281"/>
    <lineage>
        <taxon>Eukaryota</taxon>
        <taxon>Viridiplantae</taxon>
        <taxon>Chlorophyta</taxon>
        <taxon>core chlorophytes</taxon>
        <taxon>Chlorophyceae</taxon>
        <taxon>CS clade</taxon>
        <taxon>Chlamydomonadales</taxon>
        <taxon>Chlamydomonadales incertae sedis</taxon>
        <taxon>Edaphochlamys</taxon>
    </lineage>
</organism>
<protein>
    <recommendedName>
        <fullName evidence="2">Peptidase M11 gametolysin domain-containing protein</fullName>
    </recommendedName>
</protein>
<feature type="chain" id="PRO_5032368878" description="Peptidase M11 gametolysin domain-containing protein" evidence="1">
    <location>
        <begin position="28"/>
        <end position="453"/>
    </location>
</feature>
<dbReference type="OrthoDB" id="536811at2759"/>
<proteinExistence type="predicted"/>
<comment type="caution">
    <text evidence="3">The sequence shown here is derived from an EMBL/GenBank/DDBJ whole genome shotgun (WGS) entry which is preliminary data.</text>
</comment>
<evidence type="ECO:0000313" key="3">
    <source>
        <dbReference type="EMBL" id="KAG2492521.1"/>
    </source>
</evidence>
<gene>
    <name evidence="3" type="ORF">HYH03_009186</name>
</gene>
<dbReference type="Pfam" id="PF05548">
    <property type="entry name" value="Peptidase_M11"/>
    <property type="match status" value="1"/>
</dbReference>
<reference evidence="3" key="1">
    <citation type="journal article" date="2020" name="bioRxiv">
        <title>Comparative genomics of Chlamydomonas.</title>
        <authorList>
            <person name="Craig R.J."/>
            <person name="Hasan A.R."/>
            <person name="Ness R.W."/>
            <person name="Keightley P.D."/>
        </authorList>
    </citation>
    <scope>NUCLEOTIDE SEQUENCE</scope>
    <source>
        <strain evidence="3">CCAP 11/70</strain>
    </source>
</reference>
<dbReference type="EMBL" id="JAEHOE010000044">
    <property type="protein sequence ID" value="KAG2492521.1"/>
    <property type="molecule type" value="Genomic_DNA"/>
</dbReference>
<keyword evidence="4" id="KW-1185">Reference proteome</keyword>
<name>A0A836BXA1_9CHLO</name>
<dbReference type="Proteomes" id="UP000612055">
    <property type="component" value="Unassembled WGS sequence"/>
</dbReference>
<accession>A0A836BXA1</accession>
<keyword evidence="1" id="KW-0732">Signal</keyword>
<sequence length="453" mass="48502">MTPCRAATRRLSLPAVALTLLLSTTLAPQASEGFRRKLQPSTDVAPAGSVIFSSIEGAYYAKSDGGFGWSLLSTAGEVLWLAEALLDALGNPIDAGATVTLDMTCSAVAGFTDACSASGAATVLKAPAAIVATGQMLKILTLVTSLTGKCTKSGANATQVDEAIKKAGGYADFFRACSYEEIMIDVASSETHEVVLDCTDPILDCDEDEIAAAALAAAKKKGIDLKKFTHRAYVIPAGITATKCDWAGLAEIPGKQTWYTPTSDGIFDKGTFMQEILHNFGVWHGWRNGIEYEDASTCQGKGIACPSGPELWRLRWGQTVAELKGADLPVGTWKGWYTLTATYLAAKNTVKIFPDWLASYTKNIYFALRGKGGGDKDLLAEFDKKVNMHEVLKDNDRQGVAKGDPVITFVVKLFPKTTNDLTAYKIIVVVGDLVGNVRVPILICRYSTAPSQW</sequence>
<evidence type="ECO:0000313" key="4">
    <source>
        <dbReference type="Proteomes" id="UP000612055"/>
    </source>
</evidence>
<feature type="signal peptide" evidence="1">
    <location>
        <begin position="1"/>
        <end position="27"/>
    </location>
</feature>
<evidence type="ECO:0000259" key="2">
    <source>
        <dbReference type="Pfam" id="PF05548"/>
    </source>
</evidence>
<dbReference type="AlphaFoldDB" id="A0A836BXA1"/>
<feature type="domain" description="Peptidase M11 gametolysin" evidence="2">
    <location>
        <begin position="162"/>
        <end position="409"/>
    </location>
</feature>
<dbReference type="InterPro" id="IPR008752">
    <property type="entry name" value="Peptidase_M11"/>
</dbReference>
<evidence type="ECO:0000256" key="1">
    <source>
        <dbReference type="SAM" id="SignalP"/>
    </source>
</evidence>